<protein>
    <submittedName>
        <fullName evidence="1">Uncharacterized protein</fullName>
    </submittedName>
</protein>
<dbReference type="Proteomes" id="UP001159427">
    <property type="component" value="Unassembled WGS sequence"/>
</dbReference>
<comment type="caution">
    <text evidence="1">The sequence shown here is derived from an EMBL/GenBank/DDBJ whole genome shotgun (WGS) entry which is preliminary data.</text>
</comment>
<organism evidence="1 2">
    <name type="scientific">Porites evermanni</name>
    <dbReference type="NCBI Taxonomy" id="104178"/>
    <lineage>
        <taxon>Eukaryota</taxon>
        <taxon>Metazoa</taxon>
        <taxon>Cnidaria</taxon>
        <taxon>Anthozoa</taxon>
        <taxon>Hexacorallia</taxon>
        <taxon>Scleractinia</taxon>
        <taxon>Fungiina</taxon>
        <taxon>Poritidae</taxon>
        <taxon>Porites</taxon>
    </lineage>
</organism>
<evidence type="ECO:0000313" key="2">
    <source>
        <dbReference type="Proteomes" id="UP001159427"/>
    </source>
</evidence>
<name>A0ABN8M508_9CNID</name>
<sequence length="88" mass="9513">MATNDIKIVLGAPLGKESKSPPLGGMETKYYPFNITSILRNDSFSPNRGHFRSANQHQATVPRSPAATMSLAERLAAEANAAVNERND</sequence>
<dbReference type="EMBL" id="CALNXI010000316">
    <property type="protein sequence ID" value="CAH3024713.1"/>
    <property type="molecule type" value="Genomic_DNA"/>
</dbReference>
<keyword evidence="2" id="KW-1185">Reference proteome</keyword>
<gene>
    <name evidence="1" type="ORF">PEVE_00023766</name>
</gene>
<accession>A0ABN8M508</accession>
<evidence type="ECO:0000313" key="1">
    <source>
        <dbReference type="EMBL" id="CAH3024713.1"/>
    </source>
</evidence>
<reference evidence="1 2" key="1">
    <citation type="submission" date="2022-05" db="EMBL/GenBank/DDBJ databases">
        <authorList>
            <consortium name="Genoscope - CEA"/>
            <person name="William W."/>
        </authorList>
    </citation>
    <scope>NUCLEOTIDE SEQUENCE [LARGE SCALE GENOMIC DNA]</scope>
</reference>
<proteinExistence type="predicted"/>